<reference evidence="2 3" key="1">
    <citation type="submission" date="2015-01" db="EMBL/GenBank/DDBJ databases">
        <title>Enhanced salinomycin production by adjusting the supply of polyketide extender units in Streptomyce albus DSM 41398.</title>
        <authorList>
            <person name="Lu C."/>
        </authorList>
    </citation>
    <scope>NUCLEOTIDE SEQUENCE [LARGE SCALE GENOMIC DNA]</scope>
    <source>
        <strain evidence="3">ATCC 21838 / DSM 41398 / FERM P-419 / JCM 4703 / NBRC 107858</strain>
    </source>
</reference>
<feature type="region of interest" description="Disordered" evidence="1">
    <location>
        <begin position="1"/>
        <end position="52"/>
    </location>
</feature>
<proteinExistence type="predicted"/>
<keyword evidence="3" id="KW-1185">Reference proteome</keyword>
<protein>
    <submittedName>
        <fullName evidence="2">Uncharacterized protein</fullName>
    </submittedName>
</protein>
<accession>A0A0B5F065</accession>
<name>A0A0B5F065_STRA4</name>
<sequence>MRCPADSPRDRDEGLPARRSWKGTTMSGTAVHTHGTLSRRCGADDDQDSGWG</sequence>
<feature type="compositionally biased region" description="Basic and acidic residues" evidence="1">
    <location>
        <begin position="7"/>
        <end position="16"/>
    </location>
</feature>
<evidence type="ECO:0000256" key="1">
    <source>
        <dbReference type="SAM" id="MobiDB-lite"/>
    </source>
</evidence>
<dbReference type="AlphaFoldDB" id="A0A0B5F065"/>
<organism evidence="2 3">
    <name type="scientific">Streptomyces albus (strain ATCC 21838 / DSM 41398 / FERM P-419 / JCM 4703 / NBRC 107858)</name>
    <dbReference type="NCBI Taxonomy" id="1081613"/>
    <lineage>
        <taxon>Bacteria</taxon>
        <taxon>Bacillati</taxon>
        <taxon>Actinomycetota</taxon>
        <taxon>Actinomycetes</taxon>
        <taxon>Kitasatosporales</taxon>
        <taxon>Streptomycetaceae</taxon>
        <taxon>Streptomyces</taxon>
    </lineage>
</organism>
<dbReference type="EMBL" id="CP010519">
    <property type="protein sequence ID" value="AJE84261.1"/>
    <property type="molecule type" value="Genomic_DNA"/>
</dbReference>
<gene>
    <name evidence="2" type="ORF">SLNWT_3885</name>
</gene>
<evidence type="ECO:0000313" key="2">
    <source>
        <dbReference type="EMBL" id="AJE84261.1"/>
    </source>
</evidence>
<dbReference type="Proteomes" id="UP000031523">
    <property type="component" value="Chromosome"/>
</dbReference>
<evidence type="ECO:0000313" key="3">
    <source>
        <dbReference type="Proteomes" id="UP000031523"/>
    </source>
</evidence>
<dbReference type="KEGG" id="sals:SLNWT_3885"/>